<dbReference type="OrthoDB" id="2350111at2759"/>
<accession>A0A0R1DY39</accession>
<organism evidence="1 2">
    <name type="scientific">Drosophila yakuba</name>
    <name type="common">Fruit fly</name>
    <dbReference type="NCBI Taxonomy" id="7245"/>
    <lineage>
        <taxon>Eukaryota</taxon>
        <taxon>Metazoa</taxon>
        <taxon>Ecdysozoa</taxon>
        <taxon>Arthropoda</taxon>
        <taxon>Hexapoda</taxon>
        <taxon>Insecta</taxon>
        <taxon>Pterygota</taxon>
        <taxon>Neoptera</taxon>
        <taxon>Endopterygota</taxon>
        <taxon>Diptera</taxon>
        <taxon>Brachycera</taxon>
        <taxon>Muscomorpha</taxon>
        <taxon>Ephydroidea</taxon>
        <taxon>Drosophilidae</taxon>
        <taxon>Drosophila</taxon>
        <taxon>Sophophora</taxon>
    </lineage>
</organism>
<dbReference type="AlphaFoldDB" id="A0A0R1DY39"/>
<name>A0A0R1DY39_DROYA</name>
<evidence type="ECO:0000313" key="2">
    <source>
        <dbReference type="Proteomes" id="UP000002282"/>
    </source>
</evidence>
<dbReference type="EMBL" id="CM000159">
    <property type="protein sequence ID" value="KRK01965.1"/>
    <property type="molecule type" value="Genomic_DNA"/>
</dbReference>
<dbReference type="Proteomes" id="UP000002282">
    <property type="component" value="Chromosome 3L"/>
</dbReference>
<gene>
    <name evidence="1" type="primary">Dyak\GE22093</name>
    <name evidence="1" type="synonym">dyak_GLEANR_5799</name>
    <name evidence="1" type="synonym">GE22093</name>
    <name evidence="1" type="ORF">Dyak_GE22093</name>
</gene>
<reference evidence="1 2" key="2">
    <citation type="journal article" date="2007" name="PLoS Biol.">
        <title>Principles of genome evolution in the Drosophila melanogaster species group.</title>
        <authorList>
            <person name="Ranz J.M."/>
            <person name="Maurin D."/>
            <person name="Chan Y.S."/>
            <person name="von Grotthuss M."/>
            <person name="Hillier L.W."/>
            <person name="Roote J."/>
            <person name="Ashburner M."/>
            <person name="Bergman C.M."/>
        </authorList>
    </citation>
    <scope>NUCLEOTIDE SEQUENCE [LARGE SCALE GENOMIC DNA]</scope>
    <source>
        <strain evidence="2">Tai18E2 / Tucson 14021-0261.01</strain>
    </source>
</reference>
<proteinExistence type="predicted"/>
<dbReference type="InterPro" id="IPR032675">
    <property type="entry name" value="LRR_dom_sf"/>
</dbReference>
<evidence type="ECO:0000313" key="1">
    <source>
        <dbReference type="EMBL" id="KRK01965.1"/>
    </source>
</evidence>
<keyword evidence="2" id="KW-1185">Reference proteome</keyword>
<dbReference type="Gene3D" id="3.80.10.10">
    <property type="entry name" value="Ribonuclease Inhibitor"/>
    <property type="match status" value="1"/>
</dbReference>
<protein>
    <submittedName>
        <fullName evidence="1">Uncharacterized protein, isoform B</fullName>
    </submittedName>
</protein>
<reference evidence="1 2" key="1">
    <citation type="journal article" date="2007" name="Nature">
        <title>Evolution of genes and genomes on the Drosophila phylogeny.</title>
        <authorList>
            <consortium name="Drosophila 12 Genomes Consortium"/>
            <person name="Clark A.G."/>
            <person name="Eisen M.B."/>
            <person name="Smith D.R."/>
            <person name="Bergman C.M."/>
            <person name="Oliver B."/>
            <person name="Markow T.A."/>
            <person name="Kaufman T.C."/>
            <person name="Kellis M."/>
            <person name="Gelbart W."/>
            <person name="Iyer V.N."/>
            <person name="Pollard D.A."/>
            <person name="Sackton T.B."/>
            <person name="Larracuente A.M."/>
            <person name="Singh N.D."/>
            <person name="Abad J.P."/>
            <person name="Abt D.N."/>
            <person name="Adryan B."/>
            <person name="Aguade M."/>
            <person name="Akashi H."/>
            <person name="Anderson W.W."/>
            <person name="Aquadro C.F."/>
            <person name="Ardell D.H."/>
            <person name="Arguello R."/>
            <person name="Artieri C.G."/>
            <person name="Barbash D.A."/>
            <person name="Barker D."/>
            <person name="Barsanti P."/>
            <person name="Batterham P."/>
            <person name="Batzoglou S."/>
            <person name="Begun D."/>
            <person name="Bhutkar A."/>
            <person name="Blanco E."/>
            <person name="Bosak S.A."/>
            <person name="Bradley R.K."/>
            <person name="Brand A.D."/>
            <person name="Brent M.R."/>
            <person name="Brooks A.N."/>
            <person name="Brown R.H."/>
            <person name="Butlin R.K."/>
            <person name="Caggese C."/>
            <person name="Calvi B.R."/>
            <person name="Bernardo de Carvalho A."/>
            <person name="Caspi A."/>
            <person name="Castrezana S."/>
            <person name="Celniker S.E."/>
            <person name="Chang J.L."/>
            <person name="Chapple C."/>
            <person name="Chatterji S."/>
            <person name="Chinwalla A."/>
            <person name="Civetta A."/>
            <person name="Clifton S.W."/>
            <person name="Comeron J.M."/>
            <person name="Costello J.C."/>
            <person name="Coyne J.A."/>
            <person name="Daub J."/>
            <person name="David R.G."/>
            <person name="Delcher A.L."/>
            <person name="Delehaunty K."/>
            <person name="Do C.B."/>
            <person name="Ebling H."/>
            <person name="Edwards K."/>
            <person name="Eickbush T."/>
            <person name="Evans J.D."/>
            <person name="Filipski A."/>
            <person name="Findeiss S."/>
            <person name="Freyhult E."/>
            <person name="Fulton L."/>
            <person name="Fulton R."/>
            <person name="Garcia A.C."/>
            <person name="Gardiner A."/>
            <person name="Garfield D.A."/>
            <person name="Garvin B.E."/>
            <person name="Gibson G."/>
            <person name="Gilbert D."/>
            <person name="Gnerre S."/>
            <person name="Godfrey J."/>
            <person name="Good R."/>
            <person name="Gotea V."/>
            <person name="Gravely B."/>
            <person name="Greenberg A.J."/>
            <person name="Griffiths-Jones S."/>
            <person name="Gross S."/>
            <person name="Guigo R."/>
            <person name="Gustafson E.A."/>
            <person name="Haerty W."/>
            <person name="Hahn M.W."/>
            <person name="Halligan D.L."/>
            <person name="Halpern A.L."/>
            <person name="Halter G.M."/>
            <person name="Han M.V."/>
            <person name="Heger A."/>
            <person name="Hillier L."/>
            <person name="Hinrichs A.S."/>
            <person name="Holmes I."/>
            <person name="Hoskins R.A."/>
            <person name="Hubisz M.J."/>
            <person name="Hultmark D."/>
            <person name="Huntley M.A."/>
            <person name="Jaffe D.B."/>
            <person name="Jagadeeshan S."/>
            <person name="Jeck W.R."/>
            <person name="Johnson J."/>
            <person name="Jones C.D."/>
            <person name="Jordan W.C."/>
            <person name="Karpen G.H."/>
            <person name="Kataoka E."/>
            <person name="Keightley P.D."/>
            <person name="Kheradpour P."/>
            <person name="Kirkness E.F."/>
            <person name="Koerich L.B."/>
            <person name="Kristiansen K."/>
            <person name="Kudrna D."/>
            <person name="Kulathinal R.J."/>
            <person name="Kumar S."/>
            <person name="Kwok R."/>
            <person name="Lander E."/>
            <person name="Langley C.H."/>
            <person name="Lapoint R."/>
            <person name="Lazzaro B.P."/>
            <person name="Lee S.J."/>
            <person name="Levesque L."/>
            <person name="Li R."/>
            <person name="Lin C.F."/>
            <person name="Lin M.F."/>
            <person name="Lindblad-Toh K."/>
            <person name="Llopart A."/>
            <person name="Long M."/>
            <person name="Low L."/>
            <person name="Lozovsky E."/>
            <person name="Lu J."/>
            <person name="Luo M."/>
            <person name="Machado C.A."/>
            <person name="Makalowski W."/>
            <person name="Marzo M."/>
            <person name="Matsuda M."/>
            <person name="Matzkin L."/>
            <person name="McAllister B."/>
            <person name="McBride C.S."/>
            <person name="McKernan B."/>
            <person name="McKernan K."/>
            <person name="Mendez-Lago M."/>
            <person name="Minx P."/>
            <person name="Mollenhauer M.U."/>
            <person name="Montooth K."/>
            <person name="Mount S.M."/>
            <person name="Mu X."/>
            <person name="Myers E."/>
            <person name="Negre B."/>
            <person name="Newfeld S."/>
            <person name="Nielsen R."/>
            <person name="Noor M.A."/>
            <person name="O'Grady P."/>
            <person name="Pachter L."/>
            <person name="Papaceit M."/>
            <person name="Parisi M.J."/>
            <person name="Parisi M."/>
            <person name="Parts L."/>
            <person name="Pedersen J.S."/>
            <person name="Pesole G."/>
            <person name="Phillippy A.M."/>
            <person name="Ponting C.P."/>
            <person name="Pop M."/>
            <person name="Porcelli D."/>
            <person name="Powell J.R."/>
            <person name="Prohaska S."/>
            <person name="Pruitt K."/>
            <person name="Puig M."/>
            <person name="Quesneville H."/>
            <person name="Ram K.R."/>
            <person name="Rand D."/>
            <person name="Rasmussen M.D."/>
            <person name="Reed L.K."/>
            <person name="Reenan R."/>
            <person name="Reily A."/>
            <person name="Remington K.A."/>
            <person name="Rieger T.T."/>
            <person name="Ritchie M.G."/>
            <person name="Robin C."/>
            <person name="Rogers Y.H."/>
            <person name="Rohde C."/>
            <person name="Rozas J."/>
            <person name="Rubenfield M.J."/>
            <person name="Ruiz A."/>
            <person name="Russo S."/>
            <person name="Salzberg S.L."/>
            <person name="Sanchez-Gracia A."/>
            <person name="Saranga D.J."/>
            <person name="Sato H."/>
            <person name="Schaeffer S.W."/>
            <person name="Schatz M.C."/>
            <person name="Schlenke T."/>
            <person name="Schwartz R."/>
            <person name="Segarra C."/>
            <person name="Singh R.S."/>
            <person name="Sirot L."/>
            <person name="Sirota M."/>
            <person name="Sisneros N.B."/>
            <person name="Smith C.D."/>
            <person name="Smith T.F."/>
            <person name="Spieth J."/>
            <person name="Stage D.E."/>
            <person name="Stark A."/>
            <person name="Stephan W."/>
            <person name="Strausberg R.L."/>
            <person name="Strempel S."/>
            <person name="Sturgill D."/>
            <person name="Sutton G."/>
            <person name="Sutton G.G."/>
            <person name="Tao W."/>
            <person name="Teichmann S."/>
            <person name="Tobari Y.N."/>
            <person name="Tomimura Y."/>
            <person name="Tsolas J.M."/>
            <person name="Valente V.L."/>
            <person name="Venter E."/>
            <person name="Venter J.C."/>
            <person name="Vicario S."/>
            <person name="Vieira F.G."/>
            <person name="Vilella A.J."/>
            <person name="Villasante A."/>
            <person name="Walenz B."/>
            <person name="Wang J."/>
            <person name="Wasserman M."/>
            <person name="Watts T."/>
            <person name="Wilson D."/>
            <person name="Wilson R.K."/>
            <person name="Wing R.A."/>
            <person name="Wolfner M.F."/>
            <person name="Wong A."/>
            <person name="Wong G.K."/>
            <person name="Wu C.I."/>
            <person name="Wu G."/>
            <person name="Yamamoto D."/>
            <person name="Yang H.P."/>
            <person name="Yang S.P."/>
            <person name="Yorke J.A."/>
            <person name="Yoshida K."/>
            <person name="Zdobnov E."/>
            <person name="Zhang P."/>
            <person name="Zhang Y."/>
            <person name="Zimin A.V."/>
            <person name="Baldwin J."/>
            <person name="Abdouelleil A."/>
            <person name="Abdulkadir J."/>
            <person name="Abebe A."/>
            <person name="Abera B."/>
            <person name="Abreu J."/>
            <person name="Acer S.C."/>
            <person name="Aftuck L."/>
            <person name="Alexander A."/>
            <person name="An P."/>
            <person name="Anderson E."/>
            <person name="Anderson S."/>
            <person name="Arachi H."/>
            <person name="Azer M."/>
            <person name="Bachantsang P."/>
            <person name="Barry A."/>
            <person name="Bayul T."/>
            <person name="Berlin A."/>
            <person name="Bessette D."/>
            <person name="Bloom T."/>
            <person name="Blye J."/>
            <person name="Boguslavskiy L."/>
            <person name="Bonnet C."/>
            <person name="Boukhgalter B."/>
            <person name="Bourzgui I."/>
            <person name="Brown A."/>
            <person name="Cahill P."/>
            <person name="Channer S."/>
            <person name="Cheshatsang Y."/>
            <person name="Chuda L."/>
            <person name="Citroen M."/>
            <person name="Collymore A."/>
            <person name="Cooke P."/>
            <person name="Costello M."/>
            <person name="D'Aco K."/>
            <person name="Daza R."/>
            <person name="De Haan G."/>
            <person name="DeGray S."/>
            <person name="DeMaso C."/>
            <person name="Dhargay N."/>
            <person name="Dooley K."/>
            <person name="Dooley E."/>
            <person name="Doricent M."/>
            <person name="Dorje P."/>
            <person name="Dorjee K."/>
            <person name="Dupes A."/>
            <person name="Elong R."/>
            <person name="Falk J."/>
            <person name="Farina A."/>
            <person name="Faro S."/>
            <person name="Ferguson D."/>
            <person name="Fisher S."/>
            <person name="Foley C.D."/>
            <person name="Franke A."/>
            <person name="Friedrich D."/>
            <person name="Gadbois L."/>
            <person name="Gearin G."/>
            <person name="Gearin C.R."/>
            <person name="Giannoukos G."/>
            <person name="Goode T."/>
            <person name="Graham J."/>
            <person name="Grandbois E."/>
            <person name="Grewal S."/>
            <person name="Gyaltsen K."/>
            <person name="Hafez N."/>
            <person name="Hagos B."/>
            <person name="Hall J."/>
            <person name="Henson C."/>
            <person name="Hollinger A."/>
            <person name="Honan T."/>
            <person name="Huard M.D."/>
            <person name="Hughes L."/>
            <person name="Hurhula B."/>
            <person name="Husby M.E."/>
            <person name="Kamat A."/>
            <person name="Kanga B."/>
            <person name="Kashin S."/>
            <person name="Khazanovich D."/>
            <person name="Kisner P."/>
            <person name="Lance K."/>
            <person name="Lara M."/>
            <person name="Lee W."/>
            <person name="Lennon N."/>
            <person name="Letendre F."/>
            <person name="LeVine R."/>
            <person name="Lipovsky A."/>
            <person name="Liu X."/>
            <person name="Liu J."/>
            <person name="Liu S."/>
            <person name="Lokyitsang T."/>
            <person name="Lokyitsang Y."/>
            <person name="Lubonja R."/>
            <person name="Lui A."/>
            <person name="MacDonald P."/>
            <person name="Magnisalis V."/>
            <person name="Maru K."/>
            <person name="Matthews C."/>
            <person name="McCusker W."/>
            <person name="McDonough S."/>
            <person name="Mehta T."/>
            <person name="Meldrim J."/>
            <person name="Meneus L."/>
            <person name="Mihai O."/>
            <person name="Mihalev A."/>
            <person name="Mihova T."/>
            <person name="Mittelman R."/>
            <person name="Mlenga V."/>
            <person name="Montmayeur A."/>
            <person name="Mulrain L."/>
            <person name="Navidi A."/>
            <person name="Naylor J."/>
            <person name="Negash T."/>
            <person name="Nguyen T."/>
            <person name="Nguyen N."/>
            <person name="Nicol R."/>
            <person name="Norbu C."/>
            <person name="Norbu N."/>
            <person name="Novod N."/>
            <person name="O'Neill B."/>
            <person name="Osman S."/>
            <person name="Markiewicz E."/>
            <person name="Oyono O.L."/>
            <person name="Patti C."/>
            <person name="Phunkhang P."/>
            <person name="Pierre F."/>
            <person name="Priest M."/>
            <person name="Raghuraman S."/>
            <person name="Rege F."/>
            <person name="Reyes R."/>
            <person name="Rise C."/>
            <person name="Rogov P."/>
            <person name="Ross K."/>
            <person name="Ryan E."/>
            <person name="Settipalli S."/>
            <person name="Shea T."/>
            <person name="Sherpa N."/>
            <person name="Shi L."/>
            <person name="Shih D."/>
            <person name="Sparrow T."/>
            <person name="Spaulding J."/>
            <person name="Stalker J."/>
            <person name="Stange-Thomann N."/>
            <person name="Stavropoulos S."/>
            <person name="Stone C."/>
            <person name="Strader C."/>
            <person name="Tesfaye S."/>
            <person name="Thomson T."/>
            <person name="Thoulutsang Y."/>
            <person name="Thoulutsang D."/>
            <person name="Topham K."/>
            <person name="Topping I."/>
            <person name="Tsamla T."/>
            <person name="Vassiliev H."/>
            <person name="Vo A."/>
            <person name="Wangchuk T."/>
            <person name="Wangdi T."/>
            <person name="Weiand M."/>
            <person name="Wilkinson J."/>
            <person name="Wilson A."/>
            <person name="Yadav S."/>
            <person name="Young G."/>
            <person name="Yu Q."/>
            <person name="Zembek L."/>
            <person name="Zhong D."/>
            <person name="Zimmer A."/>
            <person name="Zwirko Z."/>
            <person name="Jaffe D.B."/>
            <person name="Alvarez P."/>
            <person name="Brockman W."/>
            <person name="Butler J."/>
            <person name="Chin C."/>
            <person name="Gnerre S."/>
            <person name="Grabherr M."/>
            <person name="Kleber M."/>
            <person name="Mauceli E."/>
            <person name="MacCallum I."/>
        </authorList>
    </citation>
    <scope>NUCLEOTIDE SEQUENCE [LARGE SCALE GENOMIC DNA]</scope>
    <source>
        <strain evidence="2">Tai18E2 / Tucson 14021-0261.01</strain>
    </source>
</reference>
<sequence>MRNPRTITDLPLEVLDIIFSNLRNLRDKLRLAQVDEYLGKAFSYHSRSDFKKFSPKIHFPVRLYRVLLANCGPSIVEFSCGSDTWSDLLAKSIAKHCSNLESVNISASLRNSHSLQFFLLNLANSLISVELKLNDSCQSPRILNAVAELKHLKKFLYEGYIDRGVNQLCKLVDLEELQLVYQGRGYRCRAVNLLQICGNMTNLRCLTVSNICISQPESFHPMIWLNLKDLKMQNCEISTAMPDCPKLKTLYIKFCKCRIKGYVSSFILKNGRNIEEIDESCEPAPFDGRSFLEVMRSCPKLQVLSTQMGGIKIYQAFVTSIVDILKESVSTRKEPFELILYCRDKLRWFRRFVSGFYHMPTSHTVFVLHFCLSVATDF</sequence>
<dbReference type="SUPFAM" id="SSF52047">
    <property type="entry name" value="RNI-like"/>
    <property type="match status" value="1"/>
</dbReference>